<dbReference type="Pfam" id="PF01408">
    <property type="entry name" value="GFO_IDH_MocA"/>
    <property type="match status" value="1"/>
</dbReference>
<sequence>MSGTLDVGVVGLGMWGQNHPLVYGDYHRANLEVVCDLDESRAKSVAETFGCDYTTDVAELVSSDITTFSVATPDHAHFGPVKALLEAGKNVLVEKPLTTDVDEAKELAAIAAKSSGKAMVDYHLRWDPQWTMIKEAVESGQVGKPLMGYIRLSDIIEVAQKWLSWAGKSGPHWFLYPHILDLMGWIFDARPVRVYANGHKGILAAEGIDAWDCMQTMVTFDSGAHATLETSWVVPNSNPSVTDCHMTMYGSKARIEYDQDFSGISFATQEGYSYPWVPLGKKNRWGQLDHFMYAPMRYLVDCVLDDVTPECTFEEGLLNTATIHAAERSLETGSPVELADVLS</sequence>
<protein>
    <submittedName>
        <fullName evidence="3">UDP-N-acetylglucosamine 3-dehydrogenase</fullName>
    </submittedName>
</protein>
<evidence type="ECO:0000313" key="3">
    <source>
        <dbReference type="EMBL" id="GAA5134755.1"/>
    </source>
</evidence>
<dbReference type="Proteomes" id="UP001500804">
    <property type="component" value="Unassembled WGS sequence"/>
</dbReference>
<dbReference type="InterPro" id="IPR055170">
    <property type="entry name" value="GFO_IDH_MocA-like_dom"/>
</dbReference>
<keyword evidence="4" id="KW-1185">Reference proteome</keyword>
<dbReference type="SUPFAM" id="SSF55347">
    <property type="entry name" value="Glyceraldehyde-3-phosphate dehydrogenase-like, C-terminal domain"/>
    <property type="match status" value="1"/>
</dbReference>
<dbReference type="Gene3D" id="3.30.360.10">
    <property type="entry name" value="Dihydrodipicolinate Reductase, domain 2"/>
    <property type="match status" value="1"/>
</dbReference>
<dbReference type="InterPro" id="IPR000683">
    <property type="entry name" value="Gfo/Idh/MocA-like_OxRdtase_N"/>
</dbReference>
<evidence type="ECO:0000313" key="4">
    <source>
        <dbReference type="Proteomes" id="UP001500804"/>
    </source>
</evidence>
<dbReference type="InterPro" id="IPR051450">
    <property type="entry name" value="Gfo/Idh/MocA_Oxidoreductases"/>
</dbReference>
<reference evidence="4" key="1">
    <citation type="journal article" date="2019" name="Int. J. Syst. Evol. Microbiol.">
        <title>The Global Catalogue of Microorganisms (GCM) 10K type strain sequencing project: providing services to taxonomists for standard genome sequencing and annotation.</title>
        <authorList>
            <consortium name="The Broad Institute Genomics Platform"/>
            <consortium name="The Broad Institute Genome Sequencing Center for Infectious Disease"/>
            <person name="Wu L."/>
            <person name="Ma J."/>
        </authorList>
    </citation>
    <scope>NUCLEOTIDE SEQUENCE [LARGE SCALE GENOMIC DNA]</scope>
    <source>
        <strain evidence="4">JCM 18302</strain>
    </source>
</reference>
<comment type="caution">
    <text evidence="3">The sequence shown here is derived from an EMBL/GenBank/DDBJ whole genome shotgun (WGS) entry which is preliminary data.</text>
</comment>
<accession>A0ABP9NW41</accession>
<dbReference type="PANTHER" id="PTHR43377">
    <property type="entry name" value="BILIVERDIN REDUCTASE A"/>
    <property type="match status" value="1"/>
</dbReference>
<dbReference type="Pfam" id="PF22725">
    <property type="entry name" value="GFO_IDH_MocA_C3"/>
    <property type="match status" value="1"/>
</dbReference>
<dbReference type="PANTHER" id="PTHR43377:SF1">
    <property type="entry name" value="BILIVERDIN REDUCTASE A"/>
    <property type="match status" value="1"/>
</dbReference>
<dbReference type="EMBL" id="BAABJO010000030">
    <property type="protein sequence ID" value="GAA5134755.1"/>
    <property type="molecule type" value="Genomic_DNA"/>
</dbReference>
<dbReference type="Gene3D" id="3.40.50.720">
    <property type="entry name" value="NAD(P)-binding Rossmann-like Domain"/>
    <property type="match status" value="1"/>
</dbReference>
<feature type="domain" description="GFO/IDH/MocA-like oxidoreductase" evidence="2">
    <location>
        <begin position="132"/>
        <end position="256"/>
    </location>
</feature>
<evidence type="ECO:0000259" key="2">
    <source>
        <dbReference type="Pfam" id="PF22725"/>
    </source>
</evidence>
<organism evidence="3 4">
    <name type="scientific">Pseudonocardia adelaidensis</name>
    <dbReference type="NCBI Taxonomy" id="648754"/>
    <lineage>
        <taxon>Bacteria</taxon>
        <taxon>Bacillati</taxon>
        <taxon>Actinomycetota</taxon>
        <taxon>Actinomycetes</taxon>
        <taxon>Pseudonocardiales</taxon>
        <taxon>Pseudonocardiaceae</taxon>
        <taxon>Pseudonocardia</taxon>
    </lineage>
</organism>
<gene>
    <name evidence="3" type="ORF">GCM10023320_63170</name>
</gene>
<proteinExistence type="predicted"/>
<name>A0ABP9NW41_9PSEU</name>
<dbReference type="SUPFAM" id="SSF51735">
    <property type="entry name" value="NAD(P)-binding Rossmann-fold domains"/>
    <property type="match status" value="1"/>
</dbReference>
<evidence type="ECO:0000259" key="1">
    <source>
        <dbReference type="Pfam" id="PF01408"/>
    </source>
</evidence>
<dbReference type="InterPro" id="IPR036291">
    <property type="entry name" value="NAD(P)-bd_dom_sf"/>
</dbReference>
<feature type="domain" description="Gfo/Idh/MocA-like oxidoreductase N-terminal" evidence="1">
    <location>
        <begin position="6"/>
        <end position="122"/>
    </location>
</feature>
<dbReference type="RefSeq" id="WP_345610089.1">
    <property type="nucleotide sequence ID" value="NZ_BAABJO010000030.1"/>
</dbReference>